<comment type="similarity">
    <text evidence="2">Belongs to the peptidase M13 family.</text>
</comment>
<dbReference type="GO" id="GO:0005886">
    <property type="term" value="C:plasma membrane"/>
    <property type="evidence" value="ECO:0007669"/>
    <property type="project" value="TreeGrafter"/>
</dbReference>
<organism evidence="12 13">
    <name type="scientific">Nocardia otitidiscaviarum</name>
    <dbReference type="NCBI Taxonomy" id="1823"/>
    <lineage>
        <taxon>Bacteria</taxon>
        <taxon>Bacillati</taxon>
        <taxon>Actinomycetota</taxon>
        <taxon>Actinomycetes</taxon>
        <taxon>Mycobacteriales</taxon>
        <taxon>Nocardiaceae</taxon>
        <taxon>Nocardia</taxon>
    </lineage>
</organism>
<dbReference type="PRINTS" id="PR00786">
    <property type="entry name" value="NEPRILYSIN"/>
</dbReference>
<dbReference type="Pfam" id="PF01431">
    <property type="entry name" value="Peptidase_M13"/>
    <property type="match status" value="1"/>
</dbReference>
<feature type="chain" id="PRO_5038817966" evidence="9">
    <location>
        <begin position="20"/>
        <end position="677"/>
    </location>
</feature>
<evidence type="ECO:0000256" key="7">
    <source>
        <dbReference type="ARBA" id="ARBA00023049"/>
    </source>
</evidence>
<dbReference type="PANTHER" id="PTHR11733">
    <property type="entry name" value="ZINC METALLOPROTEASE FAMILY M13 NEPRILYSIN-RELATED"/>
    <property type="match status" value="1"/>
</dbReference>
<dbReference type="InterPro" id="IPR042089">
    <property type="entry name" value="Peptidase_M13_dom_2"/>
</dbReference>
<evidence type="ECO:0000256" key="3">
    <source>
        <dbReference type="ARBA" id="ARBA00022670"/>
    </source>
</evidence>
<dbReference type="PANTHER" id="PTHR11733:SF167">
    <property type="entry name" value="FI17812P1-RELATED"/>
    <property type="match status" value="1"/>
</dbReference>
<dbReference type="InterPro" id="IPR024079">
    <property type="entry name" value="MetalloPept_cat_dom_sf"/>
</dbReference>
<dbReference type="Gene3D" id="1.10.1380.10">
    <property type="entry name" value="Neutral endopeptidase , domain2"/>
    <property type="match status" value="1"/>
</dbReference>
<sequence length="677" mass="75790">MDRRAFLVALGLVPTAAWLASCSSDDAPTTTSTTTPLKGPDLSGADQAVRPQDDLYRNVNGTWLREYELPPDKVSFGTFDEVGDRVEEQLRGIIEGITEPQDGTEAQQIRDLYDARMDIDEIERLGMTPLADLFARIDAADGKTELAKVMAGLPIGGIIGLGVTIDRKNSSAHVAAVGQSGLGLSEQYYRKPEYADKLAAYKTFLESIAKGAGFDDPAGMATRVVDLETRIAAGFWDNVRNRDTDATYNKMSWDEMTALAPQFDWDPWLAGQTDRPKNLFDTIIVHQPSYLTHAGNLWHDTDLGLWRDYLKIYLVREFARFLPKTISDANFEFFGTVMNGLEERPERWKSAVATVNSNLGEPLGKLYVAQHFPPEAKDRALEMVDDLKAAYRDNFRASTWMSPATRDAAIEKLEKMGAKIGYPDKWEDYSDLKITRGKLIESLRAVNAFEVERMFGYLGKPVDKSEWSSPPQTVNAFYSPVTNEIVFPAAFLQPPFFDKDAAPAVNYGAGGAVIGHEIGHGFDDQGSKYDADGNLKDWWTPEDRTAFEARTQKLVEQYDVLVPAGLDPEQTVNGELTLGENVADVRGLQMSIAALAIAERRRGIETPDYTPLFESWARNWRDKSTRQYTENLLANDTHAPNEFRANQVVRNLEQFYTSYGVQESDKLFLPQDQRVTF</sequence>
<keyword evidence="7" id="KW-0482">Metalloprotease</keyword>
<protein>
    <submittedName>
        <fullName evidence="12">M13 family metallopeptidase</fullName>
    </submittedName>
</protein>
<name>A0A516NY02_9NOCA</name>
<dbReference type="SUPFAM" id="SSF55486">
    <property type="entry name" value="Metalloproteases ('zincins'), catalytic domain"/>
    <property type="match status" value="1"/>
</dbReference>
<evidence type="ECO:0000256" key="6">
    <source>
        <dbReference type="ARBA" id="ARBA00022833"/>
    </source>
</evidence>
<dbReference type="Pfam" id="PF05649">
    <property type="entry name" value="Peptidase_M13_N"/>
    <property type="match status" value="1"/>
</dbReference>
<evidence type="ECO:0000259" key="10">
    <source>
        <dbReference type="Pfam" id="PF01431"/>
    </source>
</evidence>
<keyword evidence="4" id="KW-0479">Metal-binding</keyword>
<evidence type="ECO:0000256" key="4">
    <source>
        <dbReference type="ARBA" id="ARBA00022723"/>
    </source>
</evidence>
<feature type="domain" description="Peptidase M13 C-terminal" evidence="10">
    <location>
        <begin position="475"/>
        <end position="675"/>
    </location>
</feature>
<evidence type="ECO:0000256" key="2">
    <source>
        <dbReference type="ARBA" id="ARBA00007357"/>
    </source>
</evidence>
<dbReference type="GO" id="GO:0016485">
    <property type="term" value="P:protein processing"/>
    <property type="evidence" value="ECO:0007669"/>
    <property type="project" value="TreeGrafter"/>
</dbReference>
<dbReference type="CDD" id="cd08662">
    <property type="entry name" value="M13"/>
    <property type="match status" value="1"/>
</dbReference>
<dbReference type="PROSITE" id="PS51257">
    <property type="entry name" value="PROKAR_LIPOPROTEIN"/>
    <property type="match status" value="1"/>
</dbReference>
<dbReference type="Proteomes" id="UP000317039">
    <property type="component" value="Chromosome"/>
</dbReference>
<evidence type="ECO:0000313" key="12">
    <source>
        <dbReference type="EMBL" id="QDP83787.1"/>
    </source>
</evidence>
<feature type="domain" description="Peptidase M13 N-terminal" evidence="11">
    <location>
        <begin position="51"/>
        <end position="423"/>
    </location>
</feature>
<evidence type="ECO:0000256" key="9">
    <source>
        <dbReference type="SAM" id="SignalP"/>
    </source>
</evidence>
<comment type="cofactor">
    <cofactor evidence="1">
        <name>Zn(2+)</name>
        <dbReference type="ChEBI" id="CHEBI:29105"/>
    </cofactor>
</comment>
<dbReference type="Gene3D" id="3.40.390.10">
    <property type="entry name" value="Collagenase (Catalytic Domain)"/>
    <property type="match status" value="1"/>
</dbReference>
<gene>
    <name evidence="12" type="ORF">FOH10_26920</name>
</gene>
<evidence type="ECO:0000313" key="13">
    <source>
        <dbReference type="Proteomes" id="UP000317039"/>
    </source>
</evidence>
<dbReference type="KEGG" id="nod:FOH10_26920"/>
<dbReference type="PROSITE" id="PS51885">
    <property type="entry name" value="NEPRILYSIN"/>
    <property type="match status" value="1"/>
</dbReference>
<accession>A0A516NY02</accession>
<dbReference type="EMBL" id="CP041695">
    <property type="protein sequence ID" value="QDP83787.1"/>
    <property type="molecule type" value="Genomic_DNA"/>
</dbReference>
<evidence type="ECO:0000259" key="11">
    <source>
        <dbReference type="Pfam" id="PF05649"/>
    </source>
</evidence>
<dbReference type="GO" id="GO:0004222">
    <property type="term" value="F:metalloendopeptidase activity"/>
    <property type="evidence" value="ECO:0007669"/>
    <property type="project" value="InterPro"/>
</dbReference>
<dbReference type="AlphaFoldDB" id="A0A516NY02"/>
<keyword evidence="3" id="KW-0645">Protease</keyword>
<dbReference type="InterPro" id="IPR018497">
    <property type="entry name" value="Peptidase_M13_C"/>
</dbReference>
<reference evidence="12 13" key="1">
    <citation type="submission" date="2019-07" db="EMBL/GenBank/DDBJ databases">
        <title>Complete Genome Sequence and Methylome Analysis of Nocardia otitidis-caviarum NEB252.</title>
        <authorList>
            <person name="Fomenkov A."/>
            <person name="Anton B.P."/>
            <person name="Vincze T."/>
            <person name="Roberts R.J."/>
        </authorList>
    </citation>
    <scope>NUCLEOTIDE SEQUENCE [LARGE SCALE GENOMIC DNA]</scope>
    <source>
        <strain evidence="12 13">NEB252</strain>
    </source>
</reference>
<keyword evidence="6" id="KW-0862">Zinc</keyword>
<keyword evidence="9" id="KW-0732">Signal</keyword>
<dbReference type="InterPro" id="IPR000718">
    <property type="entry name" value="Peptidase_M13"/>
</dbReference>
<evidence type="ECO:0000256" key="5">
    <source>
        <dbReference type="ARBA" id="ARBA00022801"/>
    </source>
</evidence>
<dbReference type="GO" id="GO:0046872">
    <property type="term" value="F:metal ion binding"/>
    <property type="evidence" value="ECO:0007669"/>
    <property type="project" value="UniProtKB-KW"/>
</dbReference>
<feature type="signal peptide" evidence="9">
    <location>
        <begin position="1"/>
        <end position="19"/>
    </location>
</feature>
<evidence type="ECO:0000256" key="1">
    <source>
        <dbReference type="ARBA" id="ARBA00001947"/>
    </source>
</evidence>
<feature type="region of interest" description="Disordered" evidence="8">
    <location>
        <begin position="22"/>
        <end position="47"/>
    </location>
</feature>
<feature type="compositionally biased region" description="Low complexity" evidence="8">
    <location>
        <begin position="22"/>
        <end position="36"/>
    </location>
</feature>
<dbReference type="InterPro" id="IPR008753">
    <property type="entry name" value="Peptidase_M13_N"/>
</dbReference>
<evidence type="ECO:0000256" key="8">
    <source>
        <dbReference type="SAM" id="MobiDB-lite"/>
    </source>
</evidence>
<proteinExistence type="inferred from homology"/>
<keyword evidence="5" id="KW-0378">Hydrolase</keyword>